<comment type="caution">
    <text evidence="1">The sequence shown here is derived from an EMBL/GenBank/DDBJ whole genome shotgun (WGS) entry which is preliminary data.</text>
</comment>
<dbReference type="EMBL" id="JAZHPZ010000002">
    <property type="protein sequence ID" value="MEF2965098.1"/>
    <property type="molecule type" value="Genomic_DNA"/>
</dbReference>
<organism evidence="1 2">
    <name type="scientific">Paenibacillus haidiansis</name>
    <dbReference type="NCBI Taxonomy" id="1574488"/>
    <lineage>
        <taxon>Bacteria</taxon>
        <taxon>Bacillati</taxon>
        <taxon>Bacillota</taxon>
        <taxon>Bacilli</taxon>
        <taxon>Bacillales</taxon>
        <taxon>Paenibacillaceae</taxon>
        <taxon>Paenibacillus</taxon>
    </lineage>
</organism>
<dbReference type="RefSeq" id="WP_331845340.1">
    <property type="nucleotide sequence ID" value="NZ_JAZHPZ010000002.1"/>
</dbReference>
<protein>
    <submittedName>
        <fullName evidence="1">Uncharacterized protein</fullName>
    </submittedName>
</protein>
<gene>
    <name evidence="1" type="ORF">V3851_04575</name>
</gene>
<sequence length="248" mass="26972">MMIVSLKQTFMFCISLALVFTPLSLLKPNYVYAAIPPINSTSYYMGTVDEDTHYGIGYAIGINHRNRSGKDEAIILDYGGQNSTGTGATLRTNPDATYAQIRDAVVQVARGYYVGTGSDLDSQLLIIVGTNNSAYQVTSTGGEAWAEMVNEIGEDTEVYDSQVSIAGGNDMEIDFATATKTRNWANGYEDVNDYPYYNYGDAAGCTTSVLYDGEDDLDCVAYENTWSMSDYILCIMGCSISYGSSSNL</sequence>
<accession>A0ABU7VNZ0</accession>
<reference evidence="1 2" key="1">
    <citation type="submission" date="2024-02" db="EMBL/GenBank/DDBJ databases">
        <title>A nitrogen-fixing paenibacillus bacterium.</title>
        <authorList>
            <person name="Zhang W.L."/>
            <person name="Chen S.F."/>
        </authorList>
    </citation>
    <scope>NUCLEOTIDE SEQUENCE [LARGE SCALE GENOMIC DNA]</scope>
    <source>
        <strain evidence="1 2">M1</strain>
    </source>
</reference>
<dbReference type="Proteomes" id="UP001306950">
    <property type="component" value="Unassembled WGS sequence"/>
</dbReference>
<proteinExistence type="predicted"/>
<keyword evidence="2" id="KW-1185">Reference proteome</keyword>
<evidence type="ECO:0000313" key="2">
    <source>
        <dbReference type="Proteomes" id="UP001306950"/>
    </source>
</evidence>
<evidence type="ECO:0000313" key="1">
    <source>
        <dbReference type="EMBL" id="MEF2965098.1"/>
    </source>
</evidence>
<name>A0ABU7VNZ0_9BACL</name>